<protein>
    <submittedName>
        <fullName evidence="1">Uncharacterized protein</fullName>
    </submittedName>
</protein>
<accession>A0A4Y2TQW1</accession>
<dbReference type="EMBL" id="BGPR01029792">
    <property type="protein sequence ID" value="GBO01810.1"/>
    <property type="molecule type" value="Genomic_DNA"/>
</dbReference>
<evidence type="ECO:0000313" key="2">
    <source>
        <dbReference type="Proteomes" id="UP000499080"/>
    </source>
</evidence>
<keyword evidence="2" id="KW-1185">Reference proteome</keyword>
<comment type="caution">
    <text evidence="1">The sequence shown here is derived from an EMBL/GenBank/DDBJ whole genome shotgun (WGS) entry which is preliminary data.</text>
</comment>
<evidence type="ECO:0000313" key="1">
    <source>
        <dbReference type="EMBL" id="GBO01810.1"/>
    </source>
</evidence>
<organism evidence="1 2">
    <name type="scientific">Araneus ventricosus</name>
    <name type="common">Orbweaver spider</name>
    <name type="synonym">Epeira ventricosa</name>
    <dbReference type="NCBI Taxonomy" id="182803"/>
    <lineage>
        <taxon>Eukaryota</taxon>
        <taxon>Metazoa</taxon>
        <taxon>Ecdysozoa</taxon>
        <taxon>Arthropoda</taxon>
        <taxon>Chelicerata</taxon>
        <taxon>Arachnida</taxon>
        <taxon>Araneae</taxon>
        <taxon>Araneomorphae</taxon>
        <taxon>Entelegynae</taxon>
        <taxon>Araneoidea</taxon>
        <taxon>Araneidae</taxon>
        <taxon>Araneus</taxon>
    </lineage>
</organism>
<proteinExistence type="predicted"/>
<reference evidence="1 2" key="1">
    <citation type="journal article" date="2019" name="Sci. Rep.">
        <title>Orb-weaving spider Araneus ventricosus genome elucidates the spidroin gene catalogue.</title>
        <authorList>
            <person name="Kono N."/>
            <person name="Nakamura H."/>
            <person name="Ohtoshi R."/>
            <person name="Moran D.A.P."/>
            <person name="Shinohara A."/>
            <person name="Yoshida Y."/>
            <person name="Fujiwara M."/>
            <person name="Mori M."/>
            <person name="Tomita M."/>
            <person name="Arakawa K."/>
        </authorList>
    </citation>
    <scope>NUCLEOTIDE SEQUENCE [LARGE SCALE GENOMIC DNA]</scope>
</reference>
<dbReference type="Proteomes" id="UP000499080">
    <property type="component" value="Unassembled WGS sequence"/>
</dbReference>
<sequence length="111" mass="12692">MVSNALTISSHNCKKEKETNHEPLTSIVLSLSRTNQGKKYRPIYFQAMFFSLKGLEVALCWGGYPVKPFHYPMTDQTTLIKEVSTIARNTPMLLAHTHWLAFIVTIFLSNF</sequence>
<dbReference type="AlphaFoldDB" id="A0A4Y2TQW1"/>
<gene>
    <name evidence="1" type="ORF">AVEN_9762_1</name>
</gene>
<name>A0A4Y2TQW1_ARAVE</name>